<dbReference type="AlphaFoldDB" id="A0A0A8Z6D7"/>
<reference evidence="1" key="2">
    <citation type="journal article" date="2015" name="Data Brief">
        <title>Shoot transcriptome of the giant reed, Arundo donax.</title>
        <authorList>
            <person name="Barrero R.A."/>
            <person name="Guerrero F.D."/>
            <person name="Moolhuijzen P."/>
            <person name="Goolsby J.A."/>
            <person name="Tidwell J."/>
            <person name="Bellgard S.E."/>
            <person name="Bellgard M.I."/>
        </authorList>
    </citation>
    <scope>NUCLEOTIDE SEQUENCE</scope>
    <source>
        <tissue evidence="1">Shoot tissue taken approximately 20 cm above the soil surface</tissue>
    </source>
</reference>
<name>A0A0A8Z6D7_ARUDO</name>
<organism evidence="1">
    <name type="scientific">Arundo donax</name>
    <name type="common">Giant reed</name>
    <name type="synonym">Donax arundinaceus</name>
    <dbReference type="NCBI Taxonomy" id="35708"/>
    <lineage>
        <taxon>Eukaryota</taxon>
        <taxon>Viridiplantae</taxon>
        <taxon>Streptophyta</taxon>
        <taxon>Embryophyta</taxon>
        <taxon>Tracheophyta</taxon>
        <taxon>Spermatophyta</taxon>
        <taxon>Magnoliopsida</taxon>
        <taxon>Liliopsida</taxon>
        <taxon>Poales</taxon>
        <taxon>Poaceae</taxon>
        <taxon>PACMAD clade</taxon>
        <taxon>Arundinoideae</taxon>
        <taxon>Arundineae</taxon>
        <taxon>Arundo</taxon>
    </lineage>
</organism>
<accession>A0A0A8Z6D7</accession>
<sequence length="47" mass="5171">MRTGCCSMLANDITLLLKDITLLVNLSTNSPRKKDYHIITFAFLGGA</sequence>
<dbReference type="EMBL" id="GBRH01263524">
    <property type="protein sequence ID" value="JAD34371.1"/>
    <property type="molecule type" value="Transcribed_RNA"/>
</dbReference>
<evidence type="ECO:0000313" key="1">
    <source>
        <dbReference type="EMBL" id="JAD34371.1"/>
    </source>
</evidence>
<protein>
    <submittedName>
        <fullName evidence="1">Uncharacterized protein</fullName>
    </submittedName>
</protein>
<reference evidence="1" key="1">
    <citation type="submission" date="2014-09" db="EMBL/GenBank/DDBJ databases">
        <authorList>
            <person name="Magalhaes I.L.F."/>
            <person name="Oliveira U."/>
            <person name="Santos F.R."/>
            <person name="Vidigal T.H.D.A."/>
            <person name="Brescovit A.D."/>
            <person name="Santos A.J."/>
        </authorList>
    </citation>
    <scope>NUCLEOTIDE SEQUENCE</scope>
    <source>
        <tissue evidence="1">Shoot tissue taken approximately 20 cm above the soil surface</tissue>
    </source>
</reference>
<proteinExistence type="predicted"/>